<name>A0A8T1C2Q4_9STRA</name>
<sequence length="39" mass="4498">MNDAAVELKDEVLYWYDGPPAFPPKKPFKMVRFASPNEV</sequence>
<evidence type="ECO:0000313" key="2">
    <source>
        <dbReference type="Proteomes" id="UP000736787"/>
    </source>
</evidence>
<dbReference type="Proteomes" id="UP000736787">
    <property type="component" value="Unassembled WGS sequence"/>
</dbReference>
<protein>
    <submittedName>
        <fullName evidence="1">Uncharacterized protein</fullName>
    </submittedName>
</protein>
<gene>
    <name evidence="1" type="ORF">PC117_g18446</name>
</gene>
<comment type="caution">
    <text evidence="1">The sequence shown here is derived from an EMBL/GenBank/DDBJ whole genome shotgun (WGS) entry which is preliminary data.</text>
</comment>
<evidence type="ECO:0000313" key="1">
    <source>
        <dbReference type="EMBL" id="KAG2914028.1"/>
    </source>
</evidence>
<reference evidence="1" key="1">
    <citation type="submission" date="2018-10" db="EMBL/GenBank/DDBJ databases">
        <title>Effector identification in a new, highly contiguous assembly of the strawberry crown rot pathogen Phytophthora cactorum.</title>
        <authorList>
            <person name="Armitage A.D."/>
            <person name="Nellist C.F."/>
            <person name="Bates H."/>
            <person name="Vickerstaff R.J."/>
            <person name="Harrison R.J."/>
        </authorList>
    </citation>
    <scope>NUCLEOTIDE SEQUENCE</scope>
    <source>
        <strain evidence="1">4040</strain>
    </source>
</reference>
<dbReference type="EMBL" id="RCMK01000745">
    <property type="protein sequence ID" value="KAG2914028.1"/>
    <property type="molecule type" value="Genomic_DNA"/>
</dbReference>
<organism evidence="1 2">
    <name type="scientific">Phytophthora cactorum</name>
    <dbReference type="NCBI Taxonomy" id="29920"/>
    <lineage>
        <taxon>Eukaryota</taxon>
        <taxon>Sar</taxon>
        <taxon>Stramenopiles</taxon>
        <taxon>Oomycota</taxon>
        <taxon>Peronosporomycetes</taxon>
        <taxon>Peronosporales</taxon>
        <taxon>Peronosporaceae</taxon>
        <taxon>Phytophthora</taxon>
    </lineage>
</organism>
<proteinExistence type="predicted"/>
<dbReference type="AlphaFoldDB" id="A0A8T1C2Q4"/>
<accession>A0A8T1C2Q4</accession>